<dbReference type="Pfam" id="PF22784">
    <property type="entry name" value="PTP-SAK"/>
    <property type="match status" value="1"/>
</dbReference>
<dbReference type="PANTHER" id="PTHR23339">
    <property type="entry name" value="TYROSINE SPECIFIC PROTEIN PHOSPHATASE AND DUAL SPECIFICITY PROTEIN PHOSPHATASE"/>
    <property type="match status" value="1"/>
</dbReference>
<dbReference type="AlphaFoldDB" id="A0A2A5JUS1"/>
<dbReference type="EMBL" id="NKHF01000018">
    <property type="protein sequence ID" value="PCK33031.1"/>
    <property type="molecule type" value="Genomic_DNA"/>
</dbReference>
<dbReference type="FunFam" id="3.90.190.10:FF:000157">
    <property type="entry name" value="Protein-tyrosine phosphatase"/>
    <property type="match status" value="1"/>
</dbReference>
<reference evidence="4" key="1">
    <citation type="journal article" date="2019" name="Genome Announc.">
        <title>Draft Genome Sequence of Pseudoalteromonas piscicida Strain 36Y ROTHPW, an Hypersaline Seawater Isolate from the South Coast of Sonora, Mexico.</title>
        <authorList>
            <person name="Sanchez-Diaz R."/>
            <person name="Molina-Garza Z.J."/>
            <person name="Cruz-Suarez L.E."/>
            <person name="Selvin J."/>
            <person name="Kiran G.S."/>
            <person name="Ibarra-Gamez J.C."/>
            <person name="Gomez-Gil B."/>
            <person name="Galaviz-Silva L."/>
        </authorList>
    </citation>
    <scope>NUCLEOTIDE SEQUENCE [LARGE SCALE GENOMIC DNA]</scope>
    <source>
        <strain evidence="4">36Y_RITHPW</strain>
    </source>
</reference>
<dbReference type="OrthoDB" id="9806482at2"/>
<dbReference type="InterPro" id="IPR000387">
    <property type="entry name" value="Tyr_Pase_dom"/>
</dbReference>
<name>A0A2A5JUS1_PSEO7</name>
<evidence type="ECO:0000313" key="4">
    <source>
        <dbReference type="Proteomes" id="UP000228621"/>
    </source>
</evidence>
<evidence type="ECO:0000259" key="2">
    <source>
        <dbReference type="PROSITE" id="PS50056"/>
    </source>
</evidence>
<feature type="domain" description="Tyrosine specific protein phosphatases" evidence="2">
    <location>
        <begin position="86"/>
        <end position="157"/>
    </location>
</feature>
<dbReference type="Proteomes" id="UP000228621">
    <property type="component" value="Unassembled WGS sequence"/>
</dbReference>
<comment type="caution">
    <text evidence="3">The sequence shown here is derived from an EMBL/GenBank/DDBJ whole genome shotgun (WGS) entry which is preliminary data.</text>
</comment>
<dbReference type="PROSITE" id="PS00383">
    <property type="entry name" value="TYR_PHOSPHATASE_1"/>
    <property type="match status" value="1"/>
</dbReference>
<dbReference type="InterPro" id="IPR050561">
    <property type="entry name" value="PTP"/>
</dbReference>
<gene>
    <name evidence="3" type="ORF">CEX98_03770</name>
</gene>
<keyword evidence="4" id="KW-1185">Reference proteome</keyword>
<dbReference type="InterPro" id="IPR029021">
    <property type="entry name" value="Prot-tyrosine_phosphatase-like"/>
</dbReference>
<keyword evidence="1" id="KW-0378">Hydrolase</keyword>
<dbReference type="InterPro" id="IPR057023">
    <property type="entry name" value="PTP-SAK"/>
</dbReference>
<organism evidence="3 4">
    <name type="scientific">Pseudoalteromonas piscicida</name>
    <dbReference type="NCBI Taxonomy" id="43662"/>
    <lineage>
        <taxon>Bacteria</taxon>
        <taxon>Pseudomonadati</taxon>
        <taxon>Pseudomonadota</taxon>
        <taxon>Gammaproteobacteria</taxon>
        <taxon>Alteromonadales</taxon>
        <taxon>Pseudoalteromonadaceae</taxon>
        <taxon>Pseudoalteromonas</taxon>
    </lineage>
</organism>
<dbReference type="SUPFAM" id="SSF52799">
    <property type="entry name" value="(Phosphotyrosine protein) phosphatases II"/>
    <property type="match status" value="1"/>
</dbReference>
<accession>A0A2A5JUS1</accession>
<evidence type="ECO:0000256" key="1">
    <source>
        <dbReference type="ARBA" id="ARBA00022801"/>
    </source>
</evidence>
<dbReference type="PROSITE" id="PS50056">
    <property type="entry name" value="TYR_PHOSPHATASE_2"/>
    <property type="match status" value="1"/>
</dbReference>
<evidence type="ECO:0000313" key="3">
    <source>
        <dbReference type="EMBL" id="PCK33031.1"/>
    </source>
</evidence>
<proteinExistence type="predicted"/>
<dbReference type="Gene3D" id="3.90.190.10">
    <property type="entry name" value="Protein tyrosine phosphatase superfamily"/>
    <property type="match status" value="1"/>
</dbReference>
<sequence length="167" mass="18268">MHIHPYDKLTLDNGASLIFTPCPGTRDVDLTSSIQQLKAAGAQAVVTLMYDAEIKNNLADDLPIVCNTHSVQWFQLPIPDDDAPNEVFAAAYKSHIDGMLSILRNQGTVAVHCKGGSGRTGLVIGILMYELGYEKAEIIKQVKKVRPKAFSHPAQLSFFNEFQKVGA</sequence>
<dbReference type="GO" id="GO:0016791">
    <property type="term" value="F:phosphatase activity"/>
    <property type="evidence" value="ECO:0007669"/>
    <property type="project" value="UniProtKB-ARBA"/>
</dbReference>
<dbReference type="InterPro" id="IPR016130">
    <property type="entry name" value="Tyr_Pase_AS"/>
</dbReference>
<protein>
    <submittedName>
        <fullName evidence="3">Protein phosphatase</fullName>
    </submittedName>
</protein>
<dbReference type="RefSeq" id="WP_099640790.1">
    <property type="nucleotide sequence ID" value="NZ_NKHF01000018.1"/>
</dbReference>